<evidence type="ECO:0000256" key="1">
    <source>
        <dbReference type="SAM" id="MobiDB-lite"/>
    </source>
</evidence>
<dbReference type="AlphaFoldDB" id="K6ZJI6"/>
<protein>
    <recommendedName>
        <fullName evidence="2">DUF5610 domain-containing protein</fullName>
    </recommendedName>
</protein>
<dbReference type="EMBL" id="BAEP01000023">
    <property type="protein sequence ID" value="GAC23545.1"/>
    <property type="molecule type" value="Genomic_DNA"/>
</dbReference>
<evidence type="ECO:0000313" key="4">
    <source>
        <dbReference type="Proteomes" id="UP000006263"/>
    </source>
</evidence>
<dbReference type="InterPro" id="IPR041651">
    <property type="entry name" value="DUF5610"/>
</dbReference>
<feature type="compositionally biased region" description="Polar residues" evidence="1">
    <location>
        <begin position="295"/>
        <end position="314"/>
    </location>
</feature>
<feature type="region of interest" description="Disordered" evidence="1">
    <location>
        <begin position="287"/>
        <end position="314"/>
    </location>
</feature>
<proteinExistence type="predicted"/>
<dbReference type="eggNOG" id="COG3170">
    <property type="taxonomic scope" value="Bacteria"/>
</dbReference>
<name>K6ZJI6_9ALTE</name>
<organism evidence="3 4">
    <name type="scientific">Paraglaciecola mesophila KMM 241</name>
    <dbReference type="NCBI Taxonomy" id="1128912"/>
    <lineage>
        <taxon>Bacteria</taxon>
        <taxon>Pseudomonadati</taxon>
        <taxon>Pseudomonadota</taxon>
        <taxon>Gammaproteobacteria</taxon>
        <taxon>Alteromonadales</taxon>
        <taxon>Alteromonadaceae</taxon>
        <taxon>Paraglaciecola</taxon>
    </lineage>
</organism>
<evidence type="ECO:0000259" key="2">
    <source>
        <dbReference type="Pfam" id="PF18433"/>
    </source>
</evidence>
<feature type="domain" description="DUF5610" evidence="2">
    <location>
        <begin position="100"/>
        <end position="193"/>
    </location>
</feature>
<gene>
    <name evidence="3" type="ORF">GMES_1246</name>
</gene>
<dbReference type="Proteomes" id="UP000006263">
    <property type="component" value="Unassembled WGS sequence"/>
</dbReference>
<accession>K6ZJI6</accession>
<evidence type="ECO:0000313" key="3">
    <source>
        <dbReference type="EMBL" id="GAC23545.1"/>
    </source>
</evidence>
<comment type="caution">
    <text evidence="3">The sequence shown here is derived from an EMBL/GenBank/DDBJ whole genome shotgun (WGS) entry which is preliminary data.</text>
</comment>
<sequence>MNCTKFSQHAADNLVEESEVAQMNINEIKAFMREKPAHLGEANSFQNQLRDSGLEQASTLAGDKASLSGALSSQSFFAGQVLTNSMNHSVSVGASKLQLRVPQQADEEGTNKSLFDFEEVARNVLNFVGGAIKNAQGKGADDDALNALFEQARSGVLKGIGMAEKDLAGVMNDDIKNGISRSQELIDTGLQKLRESIFPETQEASDVGTSKVSLENQVNYQRRDTGELRIRTLDGDEVNIRFEDLESFELNQKLLVKVEEEQIFQQPVEPSKPQSVSNEQNIAQRDLADEPSLDSAEQTGDTQSSAQASDDANNNVTAKVTSTQRYEHINSNALSFTVQGELDEDELKAIGTLVADASDLADEFFNGDIESAFNQALKLGYDEKELTGFALQLTRQEQTQSIQAYESVSHFSEDDPRGDPNKTVKPVAHYLDKMLDVFEQSRQKLESGEQYDDLINGLINQMGDVHTPDLISAIQRFHSFNQKLLNGLPLNFSGTSQSE</sequence>
<reference evidence="3 4" key="1">
    <citation type="journal article" date="2017" name="Antonie Van Leeuwenhoek">
        <title>Rhizobium rhizosphaerae sp. nov., a novel species isolated from rice rhizosphere.</title>
        <authorList>
            <person name="Zhao J.J."/>
            <person name="Zhang J."/>
            <person name="Zhang R.J."/>
            <person name="Zhang C.W."/>
            <person name="Yin H.Q."/>
            <person name="Zhang X.X."/>
        </authorList>
    </citation>
    <scope>NUCLEOTIDE SEQUENCE [LARGE SCALE GENOMIC DNA]</scope>
    <source>
        <strain evidence="3 4">KMM 241</strain>
    </source>
</reference>
<dbReference type="Pfam" id="PF18433">
    <property type="entry name" value="DUF5610"/>
    <property type="match status" value="1"/>
</dbReference>